<sequence length="92" mass="10485">LQTQGISTYKNDELTAIDNKKSKLQSETSELVGQIGDIKVKIGKLESKQRMYEDMLSSAQEFKKDLESQYTNAEIQYKQSTLSSLNSLYEII</sequence>
<name>A0ABS5K3X3_9MOLU</name>
<accession>A0ABS5K3X3</accession>
<organism evidence="1 2">
    <name type="scientific">'Fragaria x ananassa' phyllody phytoplasma</name>
    <dbReference type="NCBI Taxonomy" id="2358428"/>
    <lineage>
        <taxon>Bacteria</taxon>
        <taxon>Bacillati</taxon>
        <taxon>Mycoplasmatota</taxon>
        <taxon>Mollicutes</taxon>
        <taxon>Acholeplasmatales</taxon>
        <taxon>Acholeplasmataceae</taxon>
        <taxon>Candidatus Phytoplasma</taxon>
        <taxon>16SrXIII (Mexican periwinkle virescence group)</taxon>
    </lineage>
</organism>
<feature type="non-terminal residue" evidence="1">
    <location>
        <position position="1"/>
    </location>
</feature>
<dbReference type="Proteomes" id="UP000811481">
    <property type="component" value="Unassembled WGS sequence"/>
</dbReference>
<comment type="caution">
    <text evidence="1">The sequence shown here is derived from an EMBL/GenBank/DDBJ whole genome shotgun (WGS) entry which is preliminary data.</text>
</comment>
<keyword evidence="2" id="KW-1185">Reference proteome</keyword>
<dbReference type="EMBL" id="JAGVRH010000022">
    <property type="protein sequence ID" value="MBS2126625.1"/>
    <property type="molecule type" value="Genomic_DNA"/>
</dbReference>
<evidence type="ECO:0000313" key="2">
    <source>
        <dbReference type="Proteomes" id="UP000811481"/>
    </source>
</evidence>
<gene>
    <name evidence="1" type="ORF">J8J04_02945</name>
</gene>
<evidence type="ECO:0000313" key="1">
    <source>
        <dbReference type="EMBL" id="MBS2126625.1"/>
    </source>
</evidence>
<proteinExistence type="predicted"/>
<reference evidence="1" key="1">
    <citation type="submission" date="2021-04" db="EMBL/GenBank/DDBJ databases">
        <title>Draft genome sequence of StrPh-CL8, a phytoplasma strain causing strawberry phyllody in Chile.</title>
        <authorList>
            <person name="Cui W."/>
            <person name="Zamorano A."/>
            <person name="Fiore N."/>
        </authorList>
    </citation>
    <scope>NUCLEOTIDE SEQUENCE [LARGE SCALE GENOMIC DNA]</scope>
    <source>
        <strain evidence="1">StrPh-Cl</strain>
    </source>
</reference>
<protein>
    <submittedName>
        <fullName evidence="1">Uncharacterized protein</fullName>
    </submittedName>
</protein>